<evidence type="ECO:0000256" key="3">
    <source>
        <dbReference type="ARBA" id="ARBA00022475"/>
    </source>
</evidence>
<dbReference type="Pfam" id="PF02472">
    <property type="entry name" value="ExbD"/>
    <property type="match status" value="1"/>
</dbReference>
<dbReference type="GO" id="GO:0022857">
    <property type="term" value="F:transmembrane transporter activity"/>
    <property type="evidence" value="ECO:0007669"/>
    <property type="project" value="InterPro"/>
</dbReference>
<comment type="subcellular location">
    <subcellularLocation>
        <location evidence="1">Cell membrane</location>
        <topology evidence="1">Single-pass membrane protein</topology>
    </subcellularLocation>
    <subcellularLocation>
        <location evidence="7">Cell membrane</location>
        <topology evidence="7">Single-pass type II membrane protein</topology>
    </subcellularLocation>
</comment>
<sequence>MSNHRKGRRNLEVESINLGFQIAPMVDVIFVIMLYFMVMAAAVKVEHELKTNLPGVSTSSDRIEDDPDEVIIEIDEDGIVLMNDEEFDTPQDKSLPTLTNSIARLKEDADSRGSKVLVTIQTAEQAKYERIIDVMNALAAAKIANVTFTVGTEEF</sequence>
<dbReference type="Gene3D" id="3.30.420.270">
    <property type="match status" value="1"/>
</dbReference>
<dbReference type="PANTHER" id="PTHR30558">
    <property type="entry name" value="EXBD MEMBRANE COMPONENT OF PMF-DRIVEN MACROMOLECULE IMPORT SYSTEM"/>
    <property type="match status" value="1"/>
</dbReference>
<feature type="transmembrane region" description="Helical" evidence="8">
    <location>
        <begin position="20"/>
        <end position="43"/>
    </location>
</feature>
<evidence type="ECO:0000313" key="9">
    <source>
        <dbReference type="EMBL" id="TLD69583.1"/>
    </source>
</evidence>
<keyword evidence="10" id="KW-1185">Reference proteome</keyword>
<dbReference type="GO" id="GO:0015031">
    <property type="term" value="P:protein transport"/>
    <property type="evidence" value="ECO:0007669"/>
    <property type="project" value="UniProtKB-KW"/>
</dbReference>
<name>A0A5R8KB88_9BACT</name>
<keyword evidence="6 8" id="KW-0472">Membrane</keyword>
<accession>A0A5R8KB88</accession>
<protein>
    <submittedName>
        <fullName evidence="9">Biopolymer transporter ExbD</fullName>
    </submittedName>
</protein>
<proteinExistence type="inferred from homology"/>
<comment type="caution">
    <text evidence="9">The sequence shown here is derived from an EMBL/GenBank/DDBJ whole genome shotgun (WGS) entry which is preliminary data.</text>
</comment>
<dbReference type="GO" id="GO:0005886">
    <property type="term" value="C:plasma membrane"/>
    <property type="evidence" value="ECO:0007669"/>
    <property type="project" value="UniProtKB-SubCell"/>
</dbReference>
<evidence type="ECO:0000256" key="1">
    <source>
        <dbReference type="ARBA" id="ARBA00004162"/>
    </source>
</evidence>
<reference evidence="9 10" key="1">
    <citation type="submission" date="2019-05" db="EMBL/GenBank/DDBJ databases">
        <title>Verrucobacter flavum gen. nov., sp. nov. a new member of the family Verrucomicrobiaceae.</title>
        <authorList>
            <person name="Szuroczki S."/>
            <person name="Abbaszade G."/>
            <person name="Szabo A."/>
            <person name="Felfoldi T."/>
            <person name="Schumann P."/>
            <person name="Boka K."/>
            <person name="Keki Z."/>
            <person name="Toumi M."/>
            <person name="Toth E."/>
        </authorList>
    </citation>
    <scope>NUCLEOTIDE SEQUENCE [LARGE SCALE GENOMIC DNA]</scope>
    <source>
        <strain evidence="9 10">MG-N-17</strain>
    </source>
</reference>
<evidence type="ECO:0000256" key="7">
    <source>
        <dbReference type="RuleBase" id="RU003879"/>
    </source>
</evidence>
<organism evidence="9 10">
    <name type="scientific">Phragmitibacter flavus</name>
    <dbReference type="NCBI Taxonomy" id="2576071"/>
    <lineage>
        <taxon>Bacteria</taxon>
        <taxon>Pseudomonadati</taxon>
        <taxon>Verrucomicrobiota</taxon>
        <taxon>Verrucomicrobiia</taxon>
        <taxon>Verrucomicrobiales</taxon>
        <taxon>Verrucomicrobiaceae</taxon>
        <taxon>Phragmitibacter</taxon>
    </lineage>
</organism>
<dbReference type="EMBL" id="VAUV01000012">
    <property type="protein sequence ID" value="TLD69583.1"/>
    <property type="molecule type" value="Genomic_DNA"/>
</dbReference>
<dbReference type="Proteomes" id="UP000306196">
    <property type="component" value="Unassembled WGS sequence"/>
</dbReference>
<dbReference type="InterPro" id="IPR003400">
    <property type="entry name" value="ExbD"/>
</dbReference>
<keyword evidence="5 8" id="KW-1133">Transmembrane helix</keyword>
<evidence type="ECO:0000256" key="6">
    <source>
        <dbReference type="ARBA" id="ARBA00023136"/>
    </source>
</evidence>
<evidence type="ECO:0000256" key="2">
    <source>
        <dbReference type="ARBA" id="ARBA00005811"/>
    </source>
</evidence>
<evidence type="ECO:0000256" key="5">
    <source>
        <dbReference type="ARBA" id="ARBA00022989"/>
    </source>
</evidence>
<dbReference type="RefSeq" id="WP_138087411.1">
    <property type="nucleotide sequence ID" value="NZ_VAUV01000012.1"/>
</dbReference>
<dbReference type="OrthoDB" id="192673at2"/>
<evidence type="ECO:0000256" key="8">
    <source>
        <dbReference type="SAM" id="Phobius"/>
    </source>
</evidence>
<comment type="similarity">
    <text evidence="2 7">Belongs to the ExbD/TolR family.</text>
</comment>
<keyword evidence="4 7" id="KW-0812">Transmembrane</keyword>
<keyword evidence="7" id="KW-0813">Transport</keyword>
<keyword evidence="7" id="KW-0653">Protein transport</keyword>
<gene>
    <name evidence="9" type="ORF">FEM03_16630</name>
</gene>
<dbReference type="AlphaFoldDB" id="A0A5R8KB88"/>
<keyword evidence="3" id="KW-1003">Cell membrane</keyword>
<evidence type="ECO:0000256" key="4">
    <source>
        <dbReference type="ARBA" id="ARBA00022692"/>
    </source>
</evidence>
<evidence type="ECO:0000313" key="10">
    <source>
        <dbReference type="Proteomes" id="UP000306196"/>
    </source>
</evidence>